<accession>A0A834KDV4</accession>
<comment type="caution">
    <text evidence="1">The sequence shown here is derived from an EMBL/GenBank/DDBJ whole genome shotgun (WGS) entry which is preliminary data.</text>
</comment>
<keyword evidence="2" id="KW-1185">Reference proteome</keyword>
<dbReference type="AlphaFoldDB" id="A0A834KDV4"/>
<reference evidence="1" key="1">
    <citation type="journal article" date="2020" name="G3 (Bethesda)">
        <title>High-Quality Assemblies for Three Invasive Social Wasps from the &lt;i&gt;Vespula&lt;/i&gt; Genus.</title>
        <authorList>
            <person name="Harrop T.W.R."/>
            <person name="Guhlin J."/>
            <person name="McLaughlin G.M."/>
            <person name="Permina E."/>
            <person name="Stockwell P."/>
            <person name="Gilligan J."/>
            <person name="Le Lec M.F."/>
            <person name="Gruber M.A.M."/>
            <person name="Quinn O."/>
            <person name="Lovegrove M."/>
            <person name="Duncan E.J."/>
            <person name="Remnant E.J."/>
            <person name="Van Eeckhoven J."/>
            <person name="Graham B."/>
            <person name="Knapp R.A."/>
            <person name="Langford K.W."/>
            <person name="Kronenberg Z."/>
            <person name="Press M.O."/>
            <person name="Eacker S.M."/>
            <person name="Wilson-Rankin E.E."/>
            <person name="Purcell J."/>
            <person name="Lester P.J."/>
            <person name="Dearden P.K."/>
        </authorList>
    </citation>
    <scope>NUCLEOTIDE SEQUENCE</scope>
    <source>
        <strain evidence="1">Volc-1</strain>
    </source>
</reference>
<sequence length="102" mass="11678">MINRNFIFSPINDLYDRMQHSNGLSTPRSLCRGVLTSMAYANMNRDLTNQSRKVSQISFDKIGLYVFTTFQIDIIFFQGLQDLTGNIRNPIIGIRSLGERSN</sequence>
<evidence type="ECO:0000313" key="2">
    <source>
        <dbReference type="Proteomes" id="UP000600918"/>
    </source>
</evidence>
<proteinExistence type="predicted"/>
<dbReference type="EMBL" id="JACSDY010000017">
    <property type="protein sequence ID" value="KAF7402106.1"/>
    <property type="molecule type" value="Genomic_DNA"/>
</dbReference>
<organism evidence="1 2">
    <name type="scientific">Vespula pensylvanica</name>
    <name type="common">Western yellow jacket</name>
    <name type="synonym">Wasp</name>
    <dbReference type="NCBI Taxonomy" id="30213"/>
    <lineage>
        <taxon>Eukaryota</taxon>
        <taxon>Metazoa</taxon>
        <taxon>Ecdysozoa</taxon>
        <taxon>Arthropoda</taxon>
        <taxon>Hexapoda</taxon>
        <taxon>Insecta</taxon>
        <taxon>Pterygota</taxon>
        <taxon>Neoptera</taxon>
        <taxon>Endopterygota</taxon>
        <taxon>Hymenoptera</taxon>
        <taxon>Apocrita</taxon>
        <taxon>Aculeata</taxon>
        <taxon>Vespoidea</taxon>
        <taxon>Vespidae</taxon>
        <taxon>Vespinae</taxon>
        <taxon>Vespula</taxon>
    </lineage>
</organism>
<evidence type="ECO:0000313" key="1">
    <source>
        <dbReference type="EMBL" id="KAF7402106.1"/>
    </source>
</evidence>
<name>A0A834KDV4_VESPE</name>
<protein>
    <submittedName>
        <fullName evidence="1">Uncharacterized protein</fullName>
    </submittedName>
</protein>
<dbReference type="Proteomes" id="UP000600918">
    <property type="component" value="Unassembled WGS sequence"/>
</dbReference>
<gene>
    <name evidence="1" type="ORF">H0235_015442</name>
</gene>